<comment type="subcellular location">
    <subcellularLocation>
        <location evidence="1">Membrane</location>
        <topology evidence="1">Multi-pass membrane protein</topology>
    </subcellularLocation>
</comment>
<keyword evidence="3 5" id="KW-1133">Transmembrane helix</keyword>
<gene>
    <name evidence="7" type="ORF">Lche_0943</name>
    <name evidence="8" type="ORF">NCTC11976_01583</name>
</gene>
<dbReference type="InterPro" id="IPR007267">
    <property type="entry name" value="GtrA_DPMS_TM"/>
</dbReference>
<keyword evidence="4 5" id="KW-0472">Membrane</keyword>
<evidence type="ECO:0000256" key="4">
    <source>
        <dbReference type="ARBA" id="ARBA00023136"/>
    </source>
</evidence>
<dbReference type="GO" id="GO:0016020">
    <property type="term" value="C:membrane"/>
    <property type="evidence" value="ECO:0007669"/>
    <property type="project" value="UniProtKB-SubCell"/>
</dbReference>
<feature type="transmembrane region" description="Helical" evidence="5">
    <location>
        <begin position="111"/>
        <end position="131"/>
    </location>
</feature>
<feature type="transmembrane region" description="Helical" evidence="5">
    <location>
        <begin position="12"/>
        <end position="32"/>
    </location>
</feature>
<evidence type="ECO:0000256" key="5">
    <source>
        <dbReference type="SAM" id="Phobius"/>
    </source>
</evidence>
<dbReference type="PATRIC" id="fig|28084.5.peg.1015"/>
<dbReference type="STRING" id="28084.Lche_0943"/>
<name>A0A0W0S732_9GAMM</name>
<organism evidence="7 9">
    <name type="scientific">Legionella cherrii</name>
    <dbReference type="NCBI Taxonomy" id="28084"/>
    <lineage>
        <taxon>Bacteria</taxon>
        <taxon>Pseudomonadati</taxon>
        <taxon>Pseudomonadota</taxon>
        <taxon>Gammaproteobacteria</taxon>
        <taxon>Legionellales</taxon>
        <taxon>Legionellaceae</taxon>
        <taxon>Legionella</taxon>
    </lineage>
</organism>
<evidence type="ECO:0000256" key="2">
    <source>
        <dbReference type="ARBA" id="ARBA00022692"/>
    </source>
</evidence>
<dbReference type="Proteomes" id="UP000054921">
    <property type="component" value="Unassembled WGS sequence"/>
</dbReference>
<evidence type="ECO:0000313" key="10">
    <source>
        <dbReference type="Proteomes" id="UP000277577"/>
    </source>
</evidence>
<evidence type="ECO:0000259" key="6">
    <source>
        <dbReference type="Pfam" id="PF04138"/>
    </source>
</evidence>
<dbReference type="Proteomes" id="UP000277577">
    <property type="component" value="Chromosome"/>
</dbReference>
<dbReference type="GO" id="GO:0000271">
    <property type="term" value="P:polysaccharide biosynthetic process"/>
    <property type="evidence" value="ECO:0007669"/>
    <property type="project" value="InterPro"/>
</dbReference>
<protein>
    <submittedName>
        <fullName evidence="7">GtrA-like protein</fullName>
    </submittedName>
</protein>
<feature type="transmembrane region" description="Helical" evidence="5">
    <location>
        <begin position="38"/>
        <end position="61"/>
    </location>
</feature>
<evidence type="ECO:0000313" key="9">
    <source>
        <dbReference type="Proteomes" id="UP000054921"/>
    </source>
</evidence>
<dbReference type="AlphaFoldDB" id="A0A0W0S732"/>
<feature type="domain" description="GtrA/DPMS transmembrane" evidence="6">
    <location>
        <begin position="14"/>
        <end position="133"/>
    </location>
</feature>
<keyword evidence="2 5" id="KW-0812">Transmembrane</keyword>
<evidence type="ECO:0000313" key="8">
    <source>
        <dbReference type="EMBL" id="VEB36188.1"/>
    </source>
</evidence>
<reference evidence="8 10" key="2">
    <citation type="submission" date="2018-12" db="EMBL/GenBank/DDBJ databases">
        <authorList>
            <consortium name="Pathogen Informatics"/>
        </authorList>
    </citation>
    <scope>NUCLEOTIDE SEQUENCE [LARGE SCALE GENOMIC DNA]</scope>
    <source>
        <strain evidence="8 10">NCTC11976</strain>
    </source>
</reference>
<accession>A0A0W0S732</accession>
<feature type="transmembrane region" description="Helical" evidence="5">
    <location>
        <begin position="73"/>
        <end position="99"/>
    </location>
</feature>
<reference evidence="7 9" key="1">
    <citation type="submission" date="2015-11" db="EMBL/GenBank/DDBJ databases">
        <title>Genomic analysis of 38 Legionella species identifies large and diverse effector repertoires.</title>
        <authorList>
            <person name="Burstein D."/>
            <person name="Amaro F."/>
            <person name="Zusman T."/>
            <person name="Lifshitz Z."/>
            <person name="Cohen O."/>
            <person name="Gilbert J.A."/>
            <person name="Pupko T."/>
            <person name="Shuman H.A."/>
            <person name="Segal G."/>
        </authorList>
    </citation>
    <scope>NUCLEOTIDE SEQUENCE [LARGE SCALE GENOMIC DNA]</scope>
    <source>
        <strain evidence="7 9">ORW</strain>
    </source>
</reference>
<dbReference type="EMBL" id="LNXW01000013">
    <property type="protein sequence ID" value="KTC78923.1"/>
    <property type="molecule type" value="Genomic_DNA"/>
</dbReference>
<evidence type="ECO:0000256" key="1">
    <source>
        <dbReference type="ARBA" id="ARBA00004141"/>
    </source>
</evidence>
<proteinExistence type="predicted"/>
<sequence>MVIHYFRSKQFIVFLIAGAISLAVNFCSRILYNYTFSFSTSILLAYITGMVAGFTLGKFFVFTNSKQTFTRSIIFFILVNLIGMIQTLFISLLLVDYVLPDLGIQSFTREIAHLFGLVFPTFTSYLGHKFFTFRENN</sequence>
<evidence type="ECO:0000256" key="3">
    <source>
        <dbReference type="ARBA" id="ARBA00022989"/>
    </source>
</evidence>
<keyword evidence="10" id="KW-1185">Reference proteome</keyword>
<evidence type="ECO:0000313" key="7">
    <source>
        <dbReference type="EMBL" id="KTC78923.1"/>
    </source>
</evidence>
<dbReference type="EMBL" id="LR134173">
    <property type="protein sequence ID" value="VEB36188.1"/>
    <property type="molecule type" value="Genomic_DNA"/>
</dbReference>
<dbReference type="Pfam" id="PF04138">
    <property type="entry name" value="GtrA_DPMS_TM"/>
    <property type="match status" value="1"/>
</dbReference>